<dbReference type="Pfam" id="PF02518">
    <property type="entry name" value="HATPase_c"/>
    <property type="match status" value="1"/>
</dbReference>
<dbReference type="InterPro" id="IPR036097">
    <property type="entry name" value="HisK_dim/P_sf"/>
</dbReference>
<dbReference type="CDD" id="cd16922">
    <property type="entry name" value="HATPase_EvgS-ArcB-TorS-like"/>
    <property type="match status" value="1"/>
</dbReference>
<dbReference type="InterPro" id="IPR001789">
    <property type="entry name" value="Sig_transdc_resp-reg_receiver"/>
</dbReference>
<dbReference type="GO" id="GO:0000155">
    <property type="term" value="F:phosphorelay sensor kinase activity"/>
    <property type="evidence" value="ECO:0007669"/>
    <property type="project" value="InterPro"/>
</dbReference>
<evidence type="ECO:0000256" key="5">
    <source>
        <dbReference type="ARBA" id="ARBA00022679"/>
    </source>
</evidence>
<evidence type="ECO:0000256" key="7">
    <source>
        <dbReference type="ARBA" id="ARBA00022741"/>
    </source>
</evidence>
<dbReference type="InterPro" id="IPR019247">
    <property type="entry name" value="Histidine_kinase_BarA_N"/>
</dbReference>
<dbReference type="SMART" id="SM00448">
    <property type="entry name" value="REC"/>
    <property type="match status" value="1"/>
</dbReference>
<dbReference type="SUPFAM" id="SSF55874">
    <property type="entry name" value="ATPase domain of HSP90 chaperone/DNA topoisomerase II/histidine kinase"/>
    <property type="match status" value="1"/>
</dbReference>
<keyword evidence="19" id="KW-1185">Reference proteome</keyword>
<feature type="domain" description="Response regulatory" evidence="16">
    <location>
        <begin position="652"/>
        <end position="768"/>
    </location>
</feature>
<dbReference type="Pfam" id="PF00672">
    <property type="entry name" value="HAMP"/>
    <property type="match status" value="1"/>
</dbReference>
<keyword evidence="12" id="KW-0472">Membrane</keyword>
<dbReference type="InterPro" id="IPR003660">
    <property type="entry name" value="HAMP_dom"/>
</dbReference>
<accession>A0A1I1TJJ8</accession>
<dbReference type="PROSITE" id="PS50110">
    <property type="entry name" value="RESPONSE_REGULATORY"/>
    <property type="match status" value="1"/>
</dbReference>
<dbReference type="RefSeq" id="WP_093428497.1">
    <property type="nucleotide sequence ID" value="NZ_FOMJ01000006.1"/>
</dbReference>
<evidence type="ECO:0000256" key="12">
    <source>
        <dbReference type="ARBA" id="ARBA00023136"/>
    </source>
</evidence>
<dbReference type="Gene3D" id="3.30.565.10">
    <property type="entry name" value="Histidine kinase-like ATPase, C-terminal domain"/>
    <property type="match status" value="1"/>
</dbReference>
<feature type="domain" description="Histidine kinase" evidence="15">
    <location>
        <begin position="294"/>
        <end position="514"/>
    </location>
</feature>
<dbReference type="Pfam" id="PF09984">
    <property type="entry name" value="sCache_4"/>
    <property type="match status" value="1"/>
</dbReference>
<sequence>MMPAGIRRTLLVVALLPALVTAVLLFGYFVSEQMQLLDDALEEQGRTLAEQLAPAAEYGVVTENRPLLRRVVAAAWGDREVAGIAVVDSDGEVIWHQGDFEHATELRMDREGGSARECARGRERVLFCAPIQRTRLPVEDFGGPARVLPEVVGRVYVEMSVVPLRERRNAAILRATGITLAVLLLGGLVAARAGRSIGQPLGELAEALRAAGRGELERQVPETAGGELAVLQSGFNHMIAELKSTHDQMQGRIEEATGELLNVLEELERKNRALETQRRNAQAANEAKTRFLANMSHEIRTPMSGIIGMAELLGRTPLDPSQRDYVDALRMAADSLHVLLDDVLDLAKIEAGKVRLQHRPFDLREAVESVARMLAPSAHAKGLDLVCFVEPGIHPQVVGDAQKLKQILTNLAINAIKYTESGEVVLEVTAERGSADADQWLGFRVRDTGVGIAPDAQARIFESFARVDEGEPVPGTGLGTTIAREFVELMGGEIGLESEPGQGSLFWFRLPWRLAPGEEEALPRLTGERVLVVSGRESERRTLEAYIIALGGVVTGWPALPASESEVTAEAFDIIVISRAPGEEAPRDEQLAAIAGGTRLICLFPLGEGPTRNRCPVHLRAPVLWRQLARCLVGEERELRSQGPPAEGVAIRVLVAEDNAINARVIRTFLEQAGHQVTVVGDGDAALAHLENVPVDIALLDLRMPGLDGIEVARRWRAEEGEGWVPLVALTANATEADRAACADAGMDGFLTKPVSSAELDELIGRLTGLENTGAFGSNGGNG</sequence>
<dbReference type="InterPro" id="IPR005467">
    <property type="entry name" value="His_kinase_dom"/>
</dbReference>
<evidence type="ECO:0000256" key="13">
    <source>
        <dbReference type="PROSITE-ProRule" id="PRU00169"/>
    </source>
</evidence>
<evidence type="ECO:0000256" key="3">
    <source>
        <dbReference type="ARBA" id="ARBA00012438"/>
    </source>
</evidence>
<dbReference type="CDD" id="cd06225">
    <property type="entry name" value="HAMP"/>
    <property type="match status" value="1"/>
</dbReference>
<dbReference type="EMBL" id="FOMJ01000006">
    <property type="protein sequence ID" value="SFD56583.1"/>
    <property type="molecule type" value="Genomic_DNA"/>
</dbReference>
<keyword evidence="6" id="KW-0812">Transmembrane</keyword>
<name>A0A1I1TJJ8_9GAMM</name>
<dbReference type="PROSITE" id="PS50109">
    <property type="entry name" value="HIS_KIN"/>
    <property type="match status" value="1"/>
</dbReference>
<evidence type="ECO:0000313" key="19">
    <source>
        <dbReference type="Proteomes" id="UP000198611"/>
    </source>
</evidence>
<dbReference type="AlphaFoldDB" id="A0A1I1TJJ8"/>
<dbReference type="Proteomes" id="UP000198611">
    <property type="component" value="Unassembled WGS sequence"/>
</dbReference>
<comment type="subcellular location">
    <subcellularLocation>
        <location evidence="2">Membrane</location>
    </subcellularLocation>
</comment>
<dbReference type="PANTHER" id="PTHR45339:SF5">
    <property type="entry name" value="HISTIDINE KINASE"/>
    <property type="match status" value="1"/>
</dbReference>
<evidence type="ECO:0000256" key="10">
    <source>
        <dbReference type="ARBA" id="ARBA00022989"/>
    </source>
</evidence>
<comment type="catalytic activity">
    <reaction evidence="1">
        <text>ATP + protein L-histidine = ADP + protein N-phospho-L-histidine.</text>
        <dbReference type="EC" id="2.7.13.3"/>
    </reaction>
</comment>
<dbReference type="SMART" id="SM00387">
    <property type="entry name" value="HATPase_c"/>
    <property type="match status" value="1"/>
</dbReference>
<dbReference type="SUPFAM" id="SSF158472">
    <property type="entry name" value="HAMP domain-like"/>
    <property type="match status" value="1"/>
</dbReference>
<dbReference type="PROSITE" id="PS50885">
    <property type="entry name" value="HAMP"/>
    <property type="match status" value="1"/>
</dbReference>
<evidence type="ECO:0000256" key="6">
    <source>
        <dbReference type="ARBA" id="ARBA00022692"/>
    </source>
</evidence>
<dbReference type="InterPro" id="IPR011006">
    <property type="entry name" value="CheY-like_superfamily"/>
</dbReference>
<dbReference type="CDD" id="cd17546">
    <property type="entry name" value="REC_hyHK_CKI1_RcsC-like"/>
    <property type="match status" value="1"/>
</dbReference>
<feature type="domain" description="HAMP" evidence="17">
    <location>
        <begin position="195"/>
        <end position="247"/>
    </location>
</feature>
<keyword evidence="8 18" id="KW-0418">Kinase</keyword>
<dbReference type="GO" id="GO:0005524">
    <property type="term" value="F:ATP binding"/>
    <property type="evidence" value="ECO:0007669"/>
    <property type="project" value="UniProtKB-KW"/>
</dbReference>
<dbReference type="SUPFAM" id="SSF47384">
    <property type="entry name" value="Homodimeric domain of signal transducing histidine kinase"/>
    <property type="match status" value="1"/>
</dbReference>
<dbReference type="SUPFAM" id="SSF52172">
    <property type="entry name" value="CheY-like"/>
    <property type="match status" value="1"/>
</dbReference>
<evidence type="ECO:0000256" key="8">
    <source>
        <dbReference type="ARBA" id="ARBA00022777"/>
    </source>
</evidence>
<evidence type="ECO:0000256" key="2">
    <source>
        <dbReference type="ARBA" id="ARBA00004370"/>
    </source>
</evidence>
<dbReference type="Gene3D" id="3.40.50.2300">
    <property type="match status" value="1"/>
</dbReference>
<dbReference type="FunFam" id="1.10.287.130:FF:000004">
    <property type="entry name" value="Ethylene receptor 1"/>
    <property type="match status" value="1"/>
</dbReference>
<dbReference type="CDD" id="cd00082">
    <property type="entry name" value="HisKA"/>
    <property type="match status" value="1"/>
</dbReference>
<keyword evidence="7" id="KW-0547">Nucleotide-binding</keyword>
<evidence type="ECO:0000259" key="15">
    <source>
        <dbReference type="PROSITE" id="PS50109"/>
    </source>
</evidence>
<dbReference type="InterPro" id="IPR036890">
    <property type="entry name" value="HATPase_C_sf"/>
</dbReference>
<organism evidence="18 19">
    <name type="scientific">Thiohalospira halophila DSM 15071</name>
    <dbReference type="NCBI Taxonomy" id="1123397"/>
    <lineage>
        <taxon>Bacteria</taxon>
        <taxon>Pseudomonadati</taxon>
        <taxon>Pseudomonadota</taxon>
        <taxon>Gammaproteobacteria</taxon>
        <taxon>Thiohalospirales</taxon>
        <taxon>Thiohalospiraceae</taxon>
        <taxon>Thiohalospira</taxon>
    </lineage>
</organism>
<dbReference type="Gene3D" id="6.10.340.10">
    <property type="match status" value="1"/>
</dbReference>
<evidence type="ECO:0000313" key="18">
    <source>
        <dbReference type="EMBL" id="SFD56583.1"/>
    </source>
</evidence>
<gene>
    <name evidence="18" type="ORF">SAMN05660831_01863</name>
</gene>
<dbReference type="Pfam" id="PF00072">
    <property type="entry name" value="Response_reg"/>
    <property type="match status" value="1"/>
</dbReference>
<dbReference type="EC" id="2.7.13.3" evidence="3"/>
<protein>
    <recommendedName>
        <fullName evidence="3">histidine kinase</fullName>
        <ecNumber evidence="3">2.7.13.3</ecNumber>
    </recommendedName>
</protein>
<dbReference type="PRINTS" id="PR00344">
    <property type="entry name" value="BCTRLSENSOR"/>
</dbReference>
<keyword evidence="5" id="KW-0808">Transferase</keyword>
<evidence type="ECO:0000259" key="17">
    <source>
        <dbReference type="PROSITE" id="PS50885"/>
    </source>
</evidence>
<proteinExistence type="predicted"/>
<evidence type="ECO:0000256" key="11">
    <source>
        <dbReference type="ARBA" id="ARBA00023012"/>
    </source>
</evidence>
<evidence type="ECO:0000256" key="4">
    <source>
        <dbReference type="ARBA" id="ARBA00022553"/>
    </source>
</evidence>
<dbReference type="Pfam" id="PF00512">
    <property type="entry name" value="HisKA"/>
    <property type="match status" value="1"/>
</dbReference>
<keyword evidence="10" id="KW-1133">Transmembrane helix</keyword>
<keyword evidence="14" id="KW-0175">Coiled coil</keyword>
<evidence type="ECO:0000256" key="9">
    <source>
        <dbReference type="ARBA" id="ARBA00022840"/>
    </source>
</evidence>
<dbReference type="InterPro" id="IPR004358">
    <property type="entry name" value="Sig_transdc_His_kin-like_C"/>
</dbReference>
<evidence type="ECO:0000256" key="14">
    <source>
        <dbReference type="SAM" id="Coils"/>
    </source>
</evidence>
<keyword evidence="9" id="KW-0067">ATP-binding</keyword>
<dbReference type="InterPro" id="IPR003594">
    <property type="entry name" value="HATPase_dom"/>
</dbReference>
<dbReference type="GO" id="GO:0016020">
    <property type="term" value="C:membrane"/>
    <property type="evidence" value="ECO:0007669"/>
    <property type="project" value="UniProtKB-SubCell"/>
</dbReference>
<keyword evidence="11" id="KW-0902">Two-component regulatory system</keyword>
<dbReference type="SMART" id="SM00304">
    <property type="entry name" value="HAMP"/>
    <property type="match status" value="1"/>
</dbReference>
<dbReference type="SMART" id="SM00388">
    <property type="entry name" value="HisKA"/>
    <property type="match status" value="1"/>
</dbReference>
<dbReference type="Gene3D" id="1.10.287.130">
    <property type="match status" value="1"/>
</dbReference>
<dbReference type="STRING" id="1123397.SAMN05660831_01863"/>
<dbReference type="InterPro" id="IPR003661">
    <property type="entry name" value="HisK_dim/P_dom"/>
</dbReference>
<reference evidence="18 19" key="1">
    <citation type="submission" date="2016-10" db="EMBL/GenBank/DDBJ databases">
        <authorList>
            <person name="de Groot N.N."/>
        </authorList>
    </citation>
    <scope>NUCLEOTIDE SEQUENCE [LARGE SCALE GENOMIC DNA]</scope>
    <source>
        <strain evidence="18 19">HL3</strain>
    </source>
</reference>
<evidence type="ECO:0000256" key="1">
    <source>
        <dbReference type="ARBA" id="ARBA00000085"/>
    </source>
</evidence>
<feature type="coiled-coil region" evidence="14">
    <location>
        <begin position="239"/>
        <end position="287"/>
    </location>
</feature>
<keyword evidence="4 13" id="KW-0597">Phosphoprotein</keyword>
<feature type="modified residue" description="4-aspartylphosphate" evidence="13">
    <location>
        <position position="701"/>
    </location>
</feature>
<dbReference type="PANTHER" id="PTHR45339">
    <property type="entry name" value="HYBRID SIGNAL TRANSDUCTION HISTIDINE KINASE J"/>
    <property type="match status" value="1"/>
</dbReference>
<dbReference type="FunFam" id="3.30.565.10:FF:000010">
    <property type="entry name" value="Sensor histidine kinase RcsC"/>
    <property type="match status" value="1"/>
</dbReference>
<evidence type="ECO:0000259" key="16">
    <source>
        <dbReference type="PROSITE" id="PS50110"/>
    </source>
</evidence>
<dbReference type="OrthoDB" id="5563233at2"/>